<dbReference type="EnsemblPlants" id="OPUNC11G10180.1">
    <property type="protein sequence ID" value="OPUNC11G10180.1"/>
    <property type="gene ID" value="OPUNC11G10180"/>
</dbReference>
<dbReference type="AlphaFoldDB" id="A0A0E0MF22"/>
<sequence>MTSANNKIVDAAVKMMRAATLWSRGQHNCSSMSMQRNSTNSEAMLRRMPLGATTTNTHVT</sequence>
<organism evidence="2">
    <name type="scientific">Oryza punctata</name>
    <name type="common">Red rice</name>
    <dbReference type="NCBI Taxonomy" id="4537"/>
    <lineage>
        <taxon>Eukaryota</taxon>
        <taxon>Viridiplantae</taxon>
        <taxon>Streptophyta</taxon>
        <taxon>Embryophyta</taxon>
        <taxon>Tracheophyta</taxon>
        <taxon>Spermatophyta</taxon>
        <taxon>Magnoliopsida</taxon>
        <taxon>Liliopsida</taxon>
        <taxon>Poales</taxon>
        <taxon>Poaceae</taxon>
        <taxon>BOP clade</taxon>
        <taxon>Oryzoideae</taxon>
        <taxon>Oryzeae</taxon>
        <taxon>Oryzinae</taxon>
        <taxon>Oryza</taxon>
    </lineage>
</organism>
<dbReference type="Proteomes" id="UP000026962">
    <property type="component" value="Chromosome 11"/>
</dbReference>
<reference evidence="2" key="2">
    <citation type="submission" date="2018-05" db="EMBL/GenBank/DDBJ databases">
        <title>OpunRS2 (Oryza punctata Reference Sequence Version 2).</title>
        <authorList>
            <person name="Zhang J."/>
            <person name="Kudrna D."/>
            <person name="Lee S."/>
            <person name="Talag J."/>
            <person name="Welchert J."/>
            <person name="Wing R.A."/>
        </authorList>
    </citation>
    <scope>NUCLEOTIDE SEQUENCE [LARGE SCALE GENOMIC DNA]</scope>
</reference>
<evidence type="ECO:0000256" key="1">
    <source>
        <dbReference type="SAM" id="MobiDB-lite"/>
    </source>
</evidence>
<evidence type="ECO:0000313" key="2">
    <source>
        <dbReference type="EnsemblPlants" id="OPUNC11G10180.1"/>
    </source>
</evidence>
<protein>
    <submittedName>
        <fullName evidence="2">Uncharacterized protein</fullName>
    </submittedName>
</protein>
<dbReference type="HOGENOM" id="CLU_2945749_0_0_1"/>
<accession>A0A0E0MF22</accession>
<keyword evidence="3" id="KW-1185">Reference proteome</keyword>
<dbReference type="Gramene" id="OPUNC11G10180.1">
    <property type="protein sequence ID" value="OPUNC11G10180.1"/>
    <property type="gene ID" value="OPUNC11G10180"/>
</dbReference>
<reference evidence="2" key="1">
    <citation type="submission" date="2015-04" db="UniProtKB">
        <authorList>
            <consortium name="EnsemblPlants"/>
        </authorList>
    </citation>
    <scope>IDENTIFICATION</scope>
</reference>
<name>A0A0E0MF22_ORYPU</name>
<evidence type="ECO:0000313" key="3">
    <source>
        <dbReference type="Proteomes" id="UP000026962"/>
    </source>
</evidence>
<feature type="region of interest" description="Disordered" evidence="1">
    <location>
        <begin position="27"/>
        <end position="60"/>
    </location>
</feature>
<proteinExistence type="predicted"/>
<feature type="compositionally biased region" description="Polar residues" evidence="1">
    <location>
        <begin position="27"/>
        <end position="42"/>
    </location>
</feature>